<sequence>MALVSSVGNSSEFSSHQSPDSLGFIPKRNRLLMVNIVVLSPTPLHVENSMRAQSGALAFGLGADAGECQHGVAGFG</sequence>
<accession>A0A4Q4SWL9</accession>
<feature type="region of interest" description="Disordered" evidence="1">
    <location>
        <begin position="1"/>
        <end position="22"/>
    </location>
</feature>
<dbReference type="EMBL" id="QJNU01000942">
    <property type="protein sequence ID" value="RYO82415.1"/>
    <property type="molecule type" value="Genomic_DNA"/>
</dbReference>
<organism evidence="2 3">
    <name type="scientific">Monosporascus ibericus</name>
    <dbReference type="NCBI Taxonomy" id="155417"/>
    <lineage>
        <taxon>Eukaryota</taxon>
        <taxon>Fungi</taxon>
        <taxon>Dikarya</taxon>
        <taxon>Ascomycota</taxon>
        <taxon>Pezizomycotina</taxon>
        <taxon>Sordariomycetes</taxon>
        <taxon>Xylariomycetidae</taxon>
        <taxon>Xylariales</taxon>
        <taxon>Xylariales incertae sedis</taxon>
        <taxon>Monosporascus</taxon>
    </lineage>
</organism>
<feature type="compositionally biased region" description="Low complexity" evidence="1">
    <location>
        <begin position="1"/>
        <end position="15"/>
    </location>
</feature>
<dbReference type="Proteomes" id="UP000293360">
    <property type="component" value="Unassembled WGS sequence"/>
</dbReference>
<reference evidence="2 3" key="1">
    <citation type="submission" date="2018-06" db="EMBL/GenBank/DDBJ databases">
        <title>Complete Genomes of Monosporascus.</title>
        <authorList>
            <person name="Robinson A.J."/>
            <person name="Natvig D.O."/>
        </authorList>
    </citation>
    <scope>NUCLEOTIDE SEQUENCE [LARGE SCALE GENOMIC DNA]</scope>
    <source>
        <strain evidence="2 3">CBS 110550</strain>
    </source>
</reference>
<evidence type="ECO:0000256" key="1">
    <source>
        <dbReference type="SAM" id="MobiDB-lite"/>
    </source>
</evidence>
<proteinExistence type="predicted"/>
<keyword evidence="3" id="KW-1185">Reference proteome</keyword>
<dbReference type="AlphaFoldDB" id="A0A4Q4SWL9"/>
<gene>
    <name evidence="2" type="ORF">DL764_009615</name>
</gene>
<evidence type="ECO:0000313" key="3">
    <source>
        <dbReference type="Proteomes" id="UP000293360"/>
    </source>
</evidence>
<name>A0A4Q4SWL9_9PEZI</name>
<protein>
    <submittedName>
        <fullName evidence="2">Uncharacterized protein</fullName>
    </submittedName>
</protein>
<evidence type="ECO:0000313" key="2">
    <source>
        <dbReference type="EMBL" id="RYO82415.1"/>
    </source>
</evidence>
<comment type="caution">
    <text evidence="2">The sequence shown here is derived from an EMBL/GenBank/DDBJ whole genome shotgun (WGS) entry which is preliminary data.</text>
</comment>